<dbReference type="Gramene" id="rna-AYBTSS11_LOCUS14548">
    <property type="protein sequence ID" value="CAJ1951003.1"/>
    <property type="gene ID" value="gene-AYBTSS11_LOCUS14548"/>
</dbReference>
<name>A0AA86SMT5_9FABA</name>
<dbReference type="InterPro" id="IPR013087">
    <property type="entry name" value="Znf_C2H2_type"/>
</dbReference>
<keyword evidence="1" id="KW-0863">Zinc-finger</keyword>
<dbReference type="EMBL" id="OY731401">
    <property type="protein sequence ID" value="CAJ1951003.1"/>
    <property type="molecule type" value="Genomic_DNA"/>
</dbReference>
<gene>
    <name evidence="4" type="ORF">AYBTSS11_LOCUS14548</name>
</gene>
<feature type="region of interest" description="Disordered" evidence="2">
    <location>
        <begin position="1"/>
        <end position="27"/>
    </location>
</feature>
<dbReference type="AlphaFoldDB" id="A0AA86SMT5"/>
<organism evidence="4 5">
    <name type="scientific">Sphenostylis stenocarpa</name>
    <dbReference type="NCBI Taxonomy" id="92480"/>
    <lineage>
        <taxon>Eukaryota</taxon>
        <taxon>Viridiplantae</taxon>
        <taxon>Streptophyta</taxon>
        <taxon>Embryophyta</taxon>
        <taxon>Tracheophyta</taxon>
        <taxon>Spermatophyta</taxon>
        <taxon>Magnoliopsida</taxon>
        <taxon>eudicotyledons</taxon>
        <taxon>Gunneridae</taxon>
        <taxon>Pentapetalae</taxon>
        <taxon>rosids</taxon>
        <taxon>fabids</taxon>
        <taxon>Fabales</taxon>
        <taxon>Fabaceae</taxon>
        <taxon>Papilionoideae</taxon>
        <taxon>50 kb inversion clade</taxon>
        <taxon>NPAAA clade</taxon>
        <taxon>indigoferoid/millettioid clade</taxon>
        <taxon>Phaseoleae</taxon>
        <taxon>Sphenostylis</taxon>
    </lineage>
</organism>
<dbReference type="PROSITE" id="PS50157">
    <property type="entry name" value="ZINC_FINGER_C2H2_2"/>
    <property type="match status" value="1"/>
</dbReference>
<dbReference type="GO" id="GO:0008270">
    <property type="term" value="F:zinc ion binding"/>
    <property type="evidence" value="ECO:0007669"/>
    <property type="project" value="UniProtKB-KW"/>
</dbReference>
<dbReference type="PANTHER" id="PTHR45730">
    <property type="entry name" value="ZINC FINGER PROTEIN JAGGED"/>
    <property type="match status" value="1"/>
</dbReference>
<keyword evidence="1" id="KW-0862">Zinc</keyword>
<keyword evidence="5" id="KW-1185">Reference proteome</keyword>
<dbReference type="PANTHER" id="PTHR45730:SF104">
    <property type="entry name" value="ZINC FINGER PROTEIN 7"/>
    <property type="match status" value="1"/>
</dbReference>
<keyword evidence="1" id="KW-0479">Metal-binding</keyword>
<dbReference type="InterPro" id="IPR036236">
    <property type="entry name" value="Znf_C2H2_sf"/>
</dbReference>
<dbReference type="SUPFAM" id="SSF57667">
    <property type="entry name" value="beta-beta-alpha zinc fingers"/>
    <property type="match status" value="1"/>
</dbReference>
<accession>A0AA86SMT5</accession>
<evidence type="ECO:0000256" key="1">
    <source>
        <dbReference type="PROSITE-ProRule" id="PRU00042"/>
    </source>
</evidence>
<proteinExistence type="predicted"/>
<evidence type="ECO:0000313" key="5">
    <source>
        <dbReference type="Proteomes" id="UP001189624"/>
    </source>
</evidence>
<dbReference type="InterPro" id="IPR045320">
    <property type="entry name" value="JAGGED/SL1-like"/>
</dbReference>
<evidence type="ECO:0000313" key="4">
    <source>
        <dbReference type="EMBL" id="CAJ1951003.1"/>
    </source>
</evidence>
<evidence type="ECO:0000256" key="2">
    <source>
        <dbReference type="SAM" id="MobiDB-lite"/>
    </source>
</evidence>
<reference evidence="4" key="1">
    <citation type="submission" date="2023-10" db="EMBL/GenBank/DDBJ databases">
        <authorList>
            <person name="Domelevo Entfellner J.-B."/>
        </authorList>
    </citation>
    <scope>NUCLEOTIDE SEQUENCE</scope>
</reference>
<dbReference type="PROSITE" id="PS00028">
    <property type="entry name" value="ZINC_FINGER_C2H2_1"/>
    <property type="match status" value="1"/>
</dbReference>
<sequence length="223" mass="25039">MENTLAAESSNNEAETNHGKVSGAAPDMPPTMKKEFFCRYCDKKFSNYQALGGHHYAHKVQRAATQNGKFLSMVSDYYSKYSYVGGKTLGVSLLSMTRFKPHHHIWPHMELKRDYYHNHVPWSGHHTFNHVQPTMHQFHNFMAKGSDGSHQHHRSHQPLISPTVAEGPSQPHLSHPCLCHEGNFGPTSNSSVIPQNSGQENNSCPISMPENGAVEKLDLTLKI</sequence>
<dbReference type="Proteomes" id="UP001189624">
    <property type="component" value="Chromosome 4"/>
</dbReference>
<evidence type="ECO:0000259" key="3">
    <source>
        <dbReference type="PROSITE" id="PS50157"/>
    </source>
</evidence>
<feature type="domain" description="C2H2-type" evidence="3">
    <location>
        <begin position="36"/>
        <end position="63"/>
    </location>
</feature>
<dbReference type="GO" id="GO:0003700">
    <property type="term" value="F:DNA-binding transcription factor activity"/>
    <property type="evidence" value="ECO:0007669"/>
    <property type="project" value="InterPro"/>
</dbReference>
<protein>
    <recommendedName>
        <fullName evidence="3">C2H2-type domain-containing protein</fullName>
    </recommendedName>
</protein>
<feature type="compositionally biased region" description="Polar residues" evidence="2">
    <location>
        <begin position="1"/>
        <end position="14"/>
    </location>
</feature>